<reference evidence="2 3" key="1">
    <citation type="submission" date="2017-02" db="EMBL/GenBank/DDBJ databases">
        <authorList>
            <person name="Peterson S.W."/>
        </authorList>
    </citation>
    <scope>NUCLEOTIDE SEQUENCE [LARGE SCALE GENOMIC DNA]</scope>
    <source>
        <strain evidence="2 3">ATCC 43324</strain>
    </source>
</reference>
<dbReference type="SUPFAM" id="SSF51161">
    <property type="entry name" value="Trimeric LpxA-like enzymes"/>
    <property type="match status" value="1"/>
</dbReference>
<dbReference type="Gene3D" id="2.160.10.10">
    <property type="entry name" value="Hexapeptide repeat proteins"/>
    <property type="match status" value="1"/>
</dbReference>
<dbReference type="PANTHER" id="PTHR43300:SF11">
    <property type="entry name" value="ACETYLTRANSFERASE RV3034C-RELATED"/>
    <property type="match status" value="1"/>
</dbReference>
<evidence type="ECO:0000313" key="2">
    <source>
        <dbReference type="EMBL" id="SJZ66262.1"/>
    </source>
</evidence>
<evidence type="ECO:0000313" key="3">
    <source>
        <dbReference type="Proteomes" id="UP000190065"/>
    </source>
</evidence>
<gene>
    <name evidence="2" type="ORF">SAMN02745202_00748</name>
</gene>
<protein>
    <submittedName>
        <fullName evidence="2">Acetyltransferase (Isoleucine patch superfamily)</fullName>
    </submittedName>
</protein>
<dbReference type="InterPro" id="IPR050179">
    <property type="entry name" value="Trans_hexapeptide_repeat"/>
</dbReference>
<dbReference type="AlphaFoldDB" id="A0A1T4MH37"/>
<organism evidence="2 3">
    <name type="scientific">Segatella oulorum</name>
    <dbReference type="NCBI Taxonomy" id="28136"/>
    <lineage>
        <taxon>Bacteria</taxon>
        <taxon>Pseudomonadati</taxon>
        <taxon>Bacteroidota</taxon>
        <taxon>Bacteroidia</taxon>
        <taxon>Bacteroidales</taxon>
        <taxon>Prevotellaceae</taxon>
        <taxon>Segatella</taxon>
    </lineage>
</organism>
<comment type="similarity">
    <text evidence="1">Belongs to the transferase hexapeptide repeat family.</text>
</comment>
<name>A0A1T4MH37_9BACT</name>
<dbReference type="eggNOG" id="COG0110">
    <property type="taxonomic scope" value="Bacteria"/>
</dbReference>
<proteinExistence type="inferred from homology"/>
<keyword evidence="2" id="KW-0808">Transferase</keyword>
<dbReference type="PANTHER" id="PTHR43300">
    <property type="entry name" value="ACETYLTRANSFERASE"/>
    <property type="match status" value="1"/>
</dbReference>
<dbReference type="STRING" id="28136.SAMN02745202_00748"/>
<accession>A0A1T4MH37</accession>
<dbReference type="InterPro" id="IPR011004">
    <property type="entry name" value="Trimer_LpxA-like_sf"/>
</dbReference>
<dbReference type="CDD" id="cd03349">
    <property type="entry name" value="LbH_XAT"/>
    <property type="match status" value="1"/>
</dbReference>
<dbReference type="EMBL" id="FUXK01000006">
    <property type="protein sequence ID" value="SJZ66262.1"/>
    <property type="molecule type" value="Genomic_DNA"/>
</dbReference>
<dbReference type="Proteomes" id="UP000190065">
    <property type="component" value="Unassembled WGS sequence"/>
</dbReference>
<sequence length="224" mass="25210">MHCWMKQLLKRWILRLKWRGKLQLEQGCDIALQAQFEGMNKIYSHSSFGGILGYGSYIGHHSSLTAKIGRFCSISNHVICNAGIHPFQAPFATTSPCLFSLRKQNGATFATQQMFTECKTINNKGLFDCEIGNDVWICEGVFINGGIHIADGAVVLAHAVVTKDVPPYAIVGGVPAKIIGYRYDEATIKWLLNVQWWNNPIAWFRAHWSLLCNIDKLKAYYDKA</sequence>
<dbReference type="GO" id="GO:0016740">
    <property type="term" value="F:transferase activity"/>
    <property type="evidence" value="ECO:0007669"/>
    <property type="project" value="UniProtKB-KW"/>
</dbReference>
<evidence type="ECO:0000256" key="1">
    <source>
        <dbReference type="ARBA" id="ARBA00007274"/>
    </source>
</evidence>